<name>A0ABV9FZR7_9ACTN</name>
<protein>
    <submittedName>
        <fullName evidence="3">SDR family oxidoreductase</fullName>
    </submittedName>
</protein>
<evidence type="ECO:0000313" key="4">
    <source>
        <dbReference type="Proteomes" id="UP001595993"/>
    </source>
</evidence>
<dbReference type="InterPro" id="IPR051164">
    <property type="entry name" value="NmrA-like_oxidored"/>
</dbReference>
<gene>
    <name evidence="3" type="ORF">ACFO9E_05645</name>
</gene>
<evidence type="ECO:0000256" key="1">
    <source>
        <dbReference type="ARBA" id="ARBA00022857"/>
    </source>
</evidence>
<organism evidence="3 4">
    <name type="scientific">Streptomyces maoxianensis</name>
    <dbReference type="NCBI Taxonomy" id="1459942"/>
    <lineage>
        <taxon>Bacteria</taxon>
        <taxon>Bacillati</taxon>
        <taxon>Actinomycetota</taxon>
        <taxon>Actinomycetes</taxon>
        <taxon>Kitasatosporales</taxon>
        <taxon>Streptomycetaceae</taxon>
        <taxon>Streptomyces</taxon>
    </lineage>
</organism>
<feature type="domain" description="NAD(P)-binding" evidence="2">
    <location>
        <begin position="7"/>
        <end position="173"/>
    </location>
</feature>
<dbReference type="PANTHER" id="PTHR42748">
    <property type="entry name" value="NITROGEN METABOLITE REPRESSION PROTEIN NMRA FAMILY MEMBER"/>
    <property type="match status" value="1"/>
</dbReference>
<dbReference type="InterPro" id="IPR016040">
    <property type="entry name" value="NAD(P)-bd_dom"/>
</dbReference>
<sequence length="250" mass="26592">MKFTVLGGTGRVGTQVVERLRAAGHDVVPASLSTGVDVLSGKGLDQVLEGADVLINLTNSPAFDETSIGFFETSMNNVTAAAEAAGVRHHVIASIIGVDQVPQLDYYRAKVAQENILKNAPTPYSIVRFTQFFEFVEPIMSWTTDGDTVRLPATPVQPMASADVAAAVVRAASEAPLQGIRNVAGPDVFPLDELGRITLAARSDGRSVVTDDQAGMFAVVTGDVLTAPEDAEFAPTHYRDWLQGQQPNAR</sequence>
<dbReference type="PANTHER" id="PTHR42748:SF3">
    <property type="entry name" value="BLL4366 PROTEIN"/>
    <property type="match status" value="1"/>
</dbReference>
<dbReference type="Gene3D" id="3.40.50.720">
    <property type="entry name" value="NAD(P)-binding Rossmann-like Domain"/>
    <property type="match status" value="1"/>
</dbReference>
<keyword evidence="4" id="KW-1185">Reference proteome</keyword>
<dbReference type="EMBL" id="JBHSFE010000006">
    <property type="protein sequence ID" value="MFC4607302.1"/>
    <property type="molecule type" value="Genomic_DNA"/>
</dbReference>
<keyword evidence="1" id="KW-0521">NADP</keyword>
<dbReference type="Pfam" id="PF13460">
    <property type="entry name" value="NAD_binding_10"/>
    <property type="match status" value="1"/>
</dbReference>
<evidence type="ECO:0000313" key="3">
    <source>
        <dbReference type="EMBL" id="MFC4607302.1"/>
    </source>
</evidence>
<comment type="caution">
    <text evidence="3">The sequence shown here is derived from an EMBL/GenBank/DDBJ whole genome shotgun (WGS) entry which is preliminary data.</text>
</comment>
<dbReference type="Proteomes" id="UP001595993">
    <property type="component" value="Unassembled WGS sequence"/>
</dbReference>
<dbReference type="RefSeq" id="WP_381192198.1">
    <property type="nucleotide sequence ID" value="NZ_JBHSFE010000006.1"/>
</dbReference>
<proteinExistence type="predicted"/>
<dbReference type="SUPFAM" id="SSF51735">
    <property type="entry name" value="NAD(P)-binding Rossmann-fold domains"/>
    <property type="match status" value="1"/>
</dbReference>
<dbReference type="InterPro" id="IPR036291">
    <property type="entry name" value="NAD(P)-bd_dom_sf"/>
</dbReference>
<evidence type="ECO:0000259" key="2">
    <source>
        <dbReference type="Pfam" id="PF13460"/>
    </source>
</evidence>
<accession>A0ABV9FZR7</accession>
<reference evidence="4" key="1">
    <citation type="journal article" date="2019" name="Int. J. Syst. Evol. Microbiol.">
        <title>The Global Catalogue of Microorganisms (GCM) 10K type strain sequencing project: providing services to taxonomists for standard genome sequencing and annotation.</title>
        <authorList>
            <consortium name="The Broad Institute Genomics Platform"/>
            <consortium name="The Broad Institute Genome Sequencing Center for Infectious Disease"/>
            <person name="Wu L."/>
            <person name="Ma J."/>
        </authorList>
    </citation>
    <scope>NUCLEOTIDE SEQUENCE [LARGE SCALE GENOMIC DNA]</scope>
    <source>
        <strain evidence="4">CGMCC 4.7139</strain>
    </source>
</reference>